<keyword evidence="4" id="KW-0963">Cytoplasm</keyword>
<dbReference type="PANTHER" id="PTHR15175">
    <property type="entry name" value="NEUTROPHIL CYTOSOLIC FACTOR 2, NEUTROPHIL NADPH OXIDASE FACTOR 2"/>
    <property type="match status" value="1"/>
</dbReference>
<dbReference type="SUPFAM" id="SSF48452">
    <property type="entry name" value="TPR-like"/>
    <property type="match status" value="1"/>
</dbReference>
<feature type="domain" description="Lon N-terminal" evidence="15">
    <location>
        <begin position="179"/>
        <end position="410"/>
    </location>
</feature>
<gene>
    <name evidence="16" type="ORF">LTR78_000792</name>
</gene>
<dbReference type="PROSITE" id="PS51745">
    <property type="entry name" value="PB1"/>
    <property type="match status" value="1"/>
</dbReference>
<feature type="compositionally biased region" description="Acidic residues" evidence="12">
    <location>
        <begin position="818"/>
        <end position="827"/>
    </location>
</feature>
<proteinExistence type="inferred from homology"/>
<comment type="subcellular location">
    <subcellularLocation>
        <location evidence="1">Cytoplasm</location>
    </subcellularLocation>
</comment>
<comment type="caution">
    <text evidence="16">The sequence shown here is derived from an EMBL/GenBank/DDBJ whole genome shotgun (WGS) entry which is preliminary data.</text>
</comment>
<evidence type="ECO:0000256" key="3">
    <source>
        <dbReference type="ARBA" id="ARBA00022443"/>
    </source>
</evidence>
<dbReference type="InterPro" id="IPR011990">
    <property type="entry name" value="TPR-like_helical_dom_sf"/>
</dbReference>
<evidence type="ECO:0000256" key="9">
    <source>
        <dbReference type="ARBA" id="ARBA00022833"/>
    </source>
</evidence>
<dbReference type="CDD" id="cd16514">
    <property type="entry name" value="RING-HC_LONFs_rpt2"/>
    <property type="match status" value="1"/>
</dbReference>
<dbReference type="InterPro" id="IPR015947">
    <property type="entry name" value="PUA-like_sf"/>
</dbReference>
<dbReference type="Pfam" id="PF13181">
    <property type="entry name" value="TPR_8"/>
    <property type="match status" value="1"/>
</dbReference>
<dbReference type="SMART" id="SM00666">
    <property type="entry name" value="PB1"/>
    <property type="match status" value="1"/>
</dbReference>
<dbReference type="PROSITE" id="PS00518">
    <property type="entry name" value="ZF_RING_1"/>
    <property type="match status" value="1"/>
</dbReference>
<dbReference type="InterPro" id="IPR003111">
    <property type="entry name" value="Lon_prtase_N"/>
</dbReference>
<evidence type="ECO:0000256" key="11">
    <source>
        <dbReference type="PROSITE-ProRule" id="PRU00339"/>
    </source>
</evidence>
<evidence type="ECO:0000256" key="4">
    <source>
        <dbReference type="ARBA" id="ARBA00022490"/>
    </source>
</evidence>
<evidence type="ECO:0000256" key="10">
    <source>
        <dbReference type="PROSITE-ProRule" id="PRU00175"/>
    </source>
</evidence>
<dbReference type="SUPFAM" id="SSF88697">
    <property type="entry name" value="PUA domain-like"/>
    <property type="match status" value="1"/>
</dbReference>
<dbReference type="SUPFAM" id="SSF54277">
    <property type="entry name" value="CAD &amp; PB1 domains"/>
    <property type="match status" value="1"/>
</dbReference>
<evidence type="ECO:0000256" key="2">
    <source>
        <dbReference type="ARBA" id="ARBA00008051"/>
    </source>
</evidence>
<dbReference type="InterPro" id="IPR013083">
    <property type="entry name" value="Znf_RING/FYVE/PHD"/>
</dbReference>
<sequence length="948" mass="107266">MDSIAELVAKHASLAGNISTHMEEVARWDEGVSLAPAAEKASQYEVPGGRLVATYTLAAQGKLNYNVDLEYHTVFDRNESEKALDANVLSELLESTHREVDCQVCYNLMLDPVTTPCGHTLCRKCLARTLDHACHCPVCRRGLAIPPSLHSQASNKTIVDLLNGLCPDVVTTRAEAVALEERPGEGELDTPLFICTLGFPNQPTFLRIFEPRYRLMLRRCMEGNREFGMLMYNRYYEPQGDLGPVHFYHYGTMLRILHAQTLPDGTSLAESRGMYRFRIKAHGVIDGYAVGRVERLEDVALADEERAEADDIALPPVEENDVYGQVNRMPTRDLLALGHEFISRMQARSAPWLQQRVLDIHGQPPDDAALFPYWFASVLPISDEEKYKLMPTTTVRERLKITANWIRRIESQRCMSLKQEIETWVAALAAYDNNEFESAQRCFSQIADTSKILFNMGVIHATLGEHGLAVDCYQRAVQLDQYLAVSYFQQGVSNFLMGDFEEALANFNDTLLYLRGNNSIDYEQLGLKFKLYSCEVLFNRGLCYIYLQQKDAGMQDLTFAAREKVVPDHDVIDEAIREQAEGYTVFSIPVGVIYRPNEAKVKNLKTKDYLGKARLVAAQDRLNVDARRQAALAAMSLDDRPGEKLSYAALNLVRPDLRSRSGRQQSEPPLNRNMFPPTPPPELDHPDSAHEKRKSSDSASSTPSMLQQSRPAAKPLRLELGAAAFEQRSEAEKPRLGNKRAASERPAMRREHSGGSARNSEHDRRQNQAVSASYRDMPEVRIESDPIEAYSQQAYVPQKPVHQRTRSSAYKSPHLPISEEEEEEDEVHDLSDEPLAFEIVPPRNTAHSRHPSQSRRGPDLRNIRIKVHAEDMRYVMTTPTVRYQELEDQIRAKFSIKGNFKLKIRDEEGDLVTLGDQDDLDMIISTCKATAAKERAEMGKIEMWLHEI</sequence>
<protein>
    <submittedName>
        <fullName evidence="16">Uncharacterized protein</fullName>
    </submittedName>
</protein>
<name>A0AAE0WVS6_9PEZI</name>
<evidence type="ECO:0000256" key="6">
    <source>
        <dbReference type="ARBA" id="ARBA00022737"/>
    </source>
</evidence>
<feature type="compositionally biased region" description="Basic and acidic residues" evidence="12">
    <location>
        <begin position="727"/>
        <end position="766"/>
    </location>
</feature>
<feature type="region of interest" description="Disordered" evidence="12">
    <location>
        <begin position="794"/>
        <end position="860"/>
    </location>
</feature>
<evidence type="ECO:0000259" key="15">
    <source>
        <dbReference type="PROSITE" id="PS51787"/>
    </source>
</evidence>
<dbReference type="Pfam" id="PF02190">
    <property type="entry name" value="LON_substr_bdg"/>
    <property type="match status" value="1"/>
</dbReference>
<accession>A0AAE0WVS6</accession>
<keyword evidence="6" id="KW-0677">Repeat</keyword>
<keyword evidence="5" id="KW-0479">Metal-binding</keyword>
<dbReference type="Proteomes" id="UP001274830">
    <property type="component" value="Unassembled WGS sequence"/>
</dbReference>
<dbReference type="Pfam" id="PF13923">
    <property type="entry name" value="zf-C3HC4_2"/>
    <property type="match status" value="1"/>
</dbReference>
<dbReference type="InterPro" id="IPR000270">
    <property type="entry name" value="PB1_dom"/>
</dbReference>
<reference evidence="16" key="1">
    <citation type="submission" date="2023-07" db="EMBL/GenBank/DDBJ databases">
        <title>Black Yeasts Isolated from many extreme environments.</title>
        <authorList>
            <person name="Coleine C."/>
            <person name="Stajich J.E."/>
            <person name="Selbmann L."/>
        </authorList>
    </citation>
    <scope>NUCLEOTIDE SEQUENCE</scope>
    <source>
        <strain evidence="16">CCFEE 5485</strain>
    </source>
</reference>
<evidence type="ECO:0000259" key="14">
    <source>
        <dbReference type="PROSITE" id="PS51745"/>
    </source>
</evidence>
<keyword evidence="8 11" id="KW-0802">TPR repeat</keyword>
<feature type="region of interest" description="Disordered" evidence="12">
    <location>
        <begin position="726"/>
        <end position="779"/>
    </location>
</feature>
<evidence type="ECO:0000256" key="12">
    <source>
        <dbReference type="SAM" id="MobiDB-lite"/>
    </source>
</evidence>
<organism evidence="16 17">
    <name type="scientific">Recurvomyces mirabilis</name>
    <dbReference type="NCBI Taxonomy" id="574656"/>
    <lineage>
        <taxon>Eukaryota</taxon>
        <taxon>Fungi</taxon>
        <taxon>Dikarya</taxon>
        <taxon>Ascomycota</taxon>
        <taxon>Pezizomycotina</taxon>
        <taxon>Dothideomycetes</taxon>
        <taxon>Dothideomycetidae</taxon>
        <taxon>Mycosphaerellales</taxon>
        <taxon>Teratosphaeriaceae</taxon>
        <taxon>Recurvomyces</taxon>
    </lineage>
</organism>
<dbReference type="PROSITE" id="PS50089">
    <property type="entry name" value="ZF_RING_2"/>
    <property type="match status" value="1"/>
</dbReference>
<dbReference type="GO" id="GO:0008270">
    <property type="term" value="F:zinc ion binding"/>
    <property type="evidence" value="ECO:0007669"/>
    <property type="project" value="UniProtKB-KW"/>
</dbReference>
<dbReference type="AlphaFoldDB" id="A0AAE0WVS6"/>
<dbReference type="EMBL" id="JAUTXT010000002">
    <property type="protein sequence ID" value="KAK3679231.1"/>
    <property type="molecule type" value="Genomic_DNA"/>
</dbReference>
<feature type="compositionally biased region" description="Polar residues" evidence="12">
    <location>
        <begin position="697"/>
        <end position="710"/>
    </location>
</feature>
<evidence type="ECO:0000256" key="1">
    <source>
        <dbReference type="ARBA" id="ARBA00004496"/>
    </source>
</evidence>
<dbReference type="PROSITE" id="PS51787">
    <property type="entry name" value="LON_N"/>
    <property type="match status" value="1"/>
</dbReference>
<evidence type="ECO:0000256" key="8">
    <source>
        <dbReference type="ARBA" id="ARBA00022803"/>
    </source>
</evidence>
<dbReference type="Gene3D" id="1.20.58.1480">
    <property type="match status" value="1"/>
</dbReference>
<feature type="compositionally biased region" description="Basic and acidic residues" evidence="12">
    <location>
        <begin position="682"/>
        <end position="696"/>
    </location>
</feature>
<dbReference type="Pfam" id="PF00564">
    <property type="entry name" value="PB1"/>
    <property type="match status" value="1"/>
</dbReference>
<evidence type="ECO:0000256" key="7">
    <source>
        <dbReference type="ARBA" id="ARBA00022771"/>
    </source>
</evidence>
<feature type="domain" description="PB1" evidence="14">
    <location>
        <begin position="862"/>
        <end position="948"/>
    </location>
</feature>
<keyword evidence="3" id="KW-0728">SH3 domain</keyword>
<keyword evidence="9" id="KW-0862">Zinc</keyword>
<dbReference type="InterPro" id="IPR051864">
    <property type="entry name" value="NCF2_NOXA1"/>
</dbReference>
<dbReference type="PROSITE" id="PS50005">
    <property type="entry name" value="TPR"/>
    <property type="match status" value="1"/>
</dbReference>
<dbReference type="SMART" id="SM00464">
    <property type="entry name" value="LON"/>
    <property type="match status" value="1"/>
</dbReference>
<dbReference type="Gene3D" id="3.30.40.10">
    <property type="entry name" value="Zinc/RING finger domain, C3HC4 (zinc finger)"/>
    <property type="match status" value="1"/>
</dbReference>
<evidence type="ECO:0000313" key="16">
    <source>
        <dbReference type="EMBL" id="KAK3679231.1"/>
    </source>
</evidence>
<dbReference type="PANTHER" id="PTHR15175:SF0">
    <property type="entry name" value="SH3 DOMAIN-CONTAINING PROTEIN C23A1.17"/>
    <property type="match status" value="1"/>
</dbReference>
<dbReference type="GO" id="GO:0005737">
    <property type="term" value="C:cytoplasm"/>
    <property type="evidence" value="ECO:0007669"/>
    <property type="project" value="UniProtKB-SubCell"/>
</dbReference>
<comment type="similarity">
    <text evidence="2">Belongs to the NCF2/NOXA1 family.</text>
</comment>
<dbReference type="Gene3D" id="1.25.40.10">
    <property type="entry name" value="Tetratricopeptide repeat domain"/>
    <property type="match status" value="1"/>
</dbReference>
<dbReference type="Gene3D" id="2.30.130.40">
    <property type="entry name" value="LON domain-like"/>
    <property type="match status" value="1"/>
</dbReference>
<dbReference type="SMART" id="SM00184">
    <property type="entry name" value="RING"/>
    <property type="match status" value="1"/>
</dbReference>
<dbReference type="InterPro" id="IPR017907">
    <property type="entry name" value="Znf_RING_CS"/>
</dbReference>
<keyword evidence="7 10" id="KW-0863">Zinc-finger</keyword>
<dbReference type="InterPro" id="IPR001841">
    <property type="entry name" value="Znf_RING"/>
</dbReference>
<dbReference type="Gene3D" id="3.10.20.90">
    <property type="entry name" value="Phosphatidylinositol 3-kinase Catalytic Subunit, Chain A, domain 1"/>
    <property type="match status" value="1"/>
</dbReference>
<dbReference type="FunFam" id="1.25.40.10:FF:000017">
    <property type="entry name" value="NADPH oxidase regulator NoxR"/>
    <property type="match status" value="1"/>
</dbReference>
<evidence type="ECO:0000256" key="5">
    <source>
        <dbReference type="ARBA" id="ARBA00022723"/>
    </source>
</evidence>
<keyword evidence="17" id="KW-1185">Reference proteome</keyword>
<evidence type="ECO:0000259" key="13">
    <source>
        <dbReference type="PROSITE" id="PS50089"/>
    </source>
</evidence>
<feature type="region of interest" description="Disordered" evidence="12">
    <location>
        <begin position="656"/>
        <end position="712"/>
    </location>
</feature>
<dbReference type="InterPro" id="IPR046336">
    <property type="entry name" value="Lon_prtase_N_sf"/>
</dbReference>
<dbReference type="SUPFAM" id="SSF57850">
    <property type="entry name" value="RING/U-box"/>
    <property type="match status" value="1"/>
</dbReference>
<feature type="repeat" description="TPR" evidence="11">
    <location>
        <begin position="450"/>
        <end position="483"/>
    </location>
</feature>
<dbReference type="InterPro" id="IPR053793">
    <property type="entry name" value="PB1-like"/>
</dbReference>
<feature type="domain" description="RING-type" evidence="13">
    <location>
        <begin position="102"/>
        <end position="140"/>
    </location>
</feature>
<evidence type="ECO:0000313" key="17">
    <source>
        <dbReference type="Proteomes" id="UP001274830"/>
    </source>
</evidence>
<dbReference type="InterPro" id="IPR019734">
    <property type="entry name" value="TPR_rpt"/>
</dbReference>
<dbReference type="SMART" id="SM00028">
    <property type="entry name" value="TPR"/>
    <property type="match status" value="3"/>
</dbReference>